<dbReference type="PANTHER" id="PTHR35400:SF1">
    <property type="entry name" value="SLR1083 PROTEIN"/>
    <property type="match status" value="1"/>
</dbReference>
<dbReference type="PANTHER" id="PTHR35400">
    <property type="entry name" value="SLR1083 PROTEIN"/>
    <property type="match status" value="1"/>
</dbReference>
<dbReference type="InterPro" id="IPR012296">
    <property type="entry name" value="Nuclease_put_TT1808"/>
</dbReference>
<dbReference type="InterPro" id="IPR008538">
    <property type="entry name" value="Uma2"/>
</dbReference>
<dbReference type="EMBL" id="JAGKQQ010000001">
    <property type="protein sequence ID" value="MBP3959985.1"/>
    <property type="molecule type" value="Genomic_DNA"/>
</dbReference>
<proteinExistence type="predicted"/>
<keyword evidence="2" id="KW-0255">Endonuclease</keyword>
<evidence type="ECO:0000313" key="3">
    <source>
        <dbReference type="Proteomes" id="UP000676565"/>
    </source>
</evidence>
<evidence type="ECO:0000313" key="2">
    <source>
        <dbReference type="EMBL" id="MBP3959985.1"/>
    </source>
</evidence>
<evidence type="ECO:0000259" key="1">
    <source>
        <dbReference type="Pfam" id="PF05685"/>
    </source>
</evidence>
<dbReference type="Pfam" id="PF05685">
    <property type="entry name" value="Uma2"/>
    <property type="match status" value="1"/>
</dbReference>
<dbReference type="Proteomes" id="UP000676565">
    <property type="component" value="Unassembled WGS sequence"/>
</dbReference>
<feature type="domain" description="Putative restriction endonuclease" evidence="1">
    <location>
        <begin position="18"/>
        <end position="185"/>
    </location>
</feature>
<dbReference type="RefSeq" id="WP_210660931.1">
    <property type="nucleotide sequence ID" value="NZ_JAGKQQ010000001.1"/>
</dbReference>
<dbReference type="GO" id="GO:0004519">
    <property type="term" value="F:endonuclease activity"/>
    <property type="evidence" value="ECO:0007669"/>
    <property type="project" value="UniProtKB-KW"/>
</dbReference>
<dbReference type="SUPFAM" id="SSF52980">
    <property type="entry name" value="Restriction endonuclease-like"/>
    <property type="match status" value="1"/>
</dbReference>
<sequence length="194" mass="21530">MTAKPPPVAPRPFRFTREQYYQLGELGFFTDKRVERIRGQIVEMSPINWPHVVGCRKTALALERVFAGIAWVSRNEQPLALAESDPQPDVMAVAGRFEDYTAHPTTALLVVEVADATLSRDTTEKAELYAEAGIPDYWVVDVENHRLHIFRDPQPLPAGLGATAYRTHLTLTPTDRVSPLAAPGASILMSELLP</sequence>
<keyword evidence="3" id="KW-1185">Reference proteome</keyword>
<dbReference type="Gene3D" id="3.90.1570.10">
    <property type="entry name" value="tt1808, chain A"/>
    <property type="match status" value="1"/>
</dbReference>
<name>A0ABS5C297_9BACT</name>
<protein>
    <submittedName>
        <fullName evidence="2">Uma2 family endonuclease</fullName>
    </submittedName>
</protein>
<dbReference type="InterPro" id="IPR011335">
    <property type="entry name" value="Restrct_endonuc-II-like"/>
</dbReference>
<comment type="caution">
    <text evidence="2">The sequence shown here is derived from an EMBL/GenBank/DDBJ whole genome shotgun (WGS) entry which is preliminary data.</text>
</comment>
<reference evidence="2 3" key="1">
    <citation type="submission" date="2021-04" db="EMBL/GenBank/DDBJ databases">
        <authorList>
            <person name="Ivanova A."/>
        </authorList>
    </citation>
    <scope>NUCLEOTIDE SEQUENCE [LARGE SCALE GENOMIC DNA]</scope>
    <source>
        <strain evidence="2 3">G18</strain>
    </source>
</reference>
<keyword evidence="2" id="KW-0540">Nuclease</keyword>
<gene>
    <name evidence="2" type="ORF">J8F10_32490</name>
</gene>
<keyword evidence="2" id="KW-0378">Hydrolase</keyword>
<dbReference type="CDD" id="cd06260">
    <property type="entry name" value="DUF820-like"/>
    <property type="match status" value="1"/>
</dbReference>
<accession>A0ABS5C297</accession>
<organism evidence="2 3">
    <name type="scientific">Gemmata palustris</name>
    <dbReference type="NCBI Taxonomy" id="2822762"/>
    <lineage>
        <taxon>Bacteria</taxon>
        <taxon>Pseudomonadati</taxon>
        <taxon>Planctomycetota</taxon>
        <taxon>Planctomycetia</taxon>
        <taxon>Gemmatales</taxon>
        <taxon>Gemmataceae</taxon>
        <taxon>Gemmata</taxon>
    </lineage>
</organism>